<comment type="caution">
    <text evidence="1">The sequence shown here is derived from an EMBL/GenBank/DDBJ whole genome shotgun (WGS) entry which is preliminary data.</text>
</comment>
<dbReference type="EMBL" id="CAUYUE010000015">
    <property type="protein sequence ID" value="CAK0786696.1"/>
    <property type="molecule type" value="Genomic_DNA"/>
</dbReference>
<protein>
    <submittedName>
        <fullName evidence="1">Uncharacterized protein</fullName>
    </submittedName>
</protein>
<reference evidence="1 2" key="1">
    <citation type="submission" date="2023-10" db="EMBL/GenBank/DDBJ databases">
        <authorList>
            <person name="Maclean D."/>
            <person name="Macfadyen A."/>
        </authorList>
    </citation>
    <scope>NUCLEOTIDE SEQUENCE [LARGE SCALE GENOMIC DNA]</scope>
</reference>
<sequence>MMVNMQGIWGIASPSNTPCCRSVGRFVHRKISHRCAAPRTKILLAASALGRRPAGSQTALPGASALQSAAFKQTQSPERRGAGTIRCQTTEGNNYIDLPEPSRRSVALPRLLNSAGKMFTFAGILKILFVAHGAVPWAGISGWPAIATMVPFGLGKPSSQA</sequence>
<organism evidence="1 2">
    <name type="scientific">Coccomyxa viridis</name>
    <dbReference type="NCBI Taxonomy" id="1274662"/>
    <lineage>
        <taxon>Eukaryota</taxon>
        <taxon>Viridiplantae</taxon>
        <taxon>Chlorophyta</taxon>
        <taxon>core chlorophytes</taxon>
        <taxon>Trebouxiophyceae</taxon>
        <taxon>Trebouxiophyceae incertae sedis</taxon>
        <taxon>Coccomyxaceae</taxon>
        <taxon>Coccomyxa</taxon>
    </lineage>
</organism>
<gene>
    <name evidence="1" type="ORF">CVIRNUC_009910</name>
</gene>
<name>A0AAV1IJ62_9CHLO</name>
<evidence type="ECO:0000313" key="2">
    <source>
        <dbReference type="Proteomes" id="UP001314263"/>
    </source>
</evidence>
<dbReference type="Proteomes" id="UP001314263">
    <property type="component" value="Unassembled WGS sequence"/>
</dbReference>
<evidence type="ECO:0000313" key="1">
    <source>
        <dbReference type="EMBL" id="CAK0786696.1"/>
    </source>
</evidence>
<keyword evidence="2" id="KW-1185">Reference proteome</keyword>
<proteinExistence type="predicted"/>
<dbReference type="AlphaFoldDB" id="A0AAV1IJ62"/>
<accession>A0AAV1IJ62</accession>